<dbReference type="STRING" id="1802114.A2719_00950"/>
<dbReference type="InterPro" id="IPR011050">
    <property type="entry name" value="Pectin_lyase_fold/virulence"/>
</dbReference>
<name>A0A1G2FZS1_9BACT</name>
<feature type="domain" description="Right handed beta helix" evidence="1">
    <location>
        <begin position="606"/>
        <end position="728"/>
    </location>
</feature>
<dbReference type="EMBL" id="MHNK01000019">
    <property type="protein sequence ID" value="OGZ43242.1"/>
    <property type="molecule type" value="Genomic_DNA"/>
</dbReference>
<evidence type="ECO:0000259" key="1">
    <source>
        <dbReference type="Pfam" id="PF13229"/>
    </source>
</evidence>
<dbReference type="Pfam" id="PF13229">
    <property type="entry name" value="Beta_helix"/>
    <property type="match status" value="1"/>
</dbReference>
<organism evidence="2 3">
    <name type="scientific">Candidatus Ryanbacteria bacterium RIFCSPHIGHO2_01_FULL_45_22</name>
    <dbReference type="NCBI Taxonomy" id="1802114"/>
    <lineage>
        <taxon>Bacteria</taxon>
        <taxon>Candidatus Ryaniibacteriota</taxon>
    </lineage>
</organism>
<dbReference type="AlphaFoldDB" id="A0A1G2FZS1"/>
<dbReference type="Pfam" id="PF08757">
    <property type="entry name" value="CotH"/>
    <property type="match status" value="1"/>
</dbReference>
<evidence type="ECO:0000313" key="3">
    <source>
        <dbReference type="Proteomes" id="UP000177480"/>
    </source>
</evidence>
<protein>
    <recommendedName>
        <fullName evidence="1">Right handed beta helix domain-containing protein</fullName>
    </recommendedName>
</protein>
<accession>A0A1G2FZS1</accession>
<gene>
    <name evidence="2" type="ORF">A2719_00950</name>
</gene>
<reference evidence="2 3" key="1">
    <citation type="journal article" date="2016" name="Nat. Commun.">
        <title>Thousands of microbial genomes shed light on interconnected biogeochemical processes in an aquifer system.</title>
        <authorList>
            <person name="Anantharaman K."/>
            <person name="Brown C.T."/>
            <person name="Hug L.A."/>
            <person name="Sharon I."/>
            <person name="Castelle C.J."/>
            <person name="Probst A.J."/>
            <person name="Thomas B.C."/>
            <person name="Singh A."/>
            <person name="Wilkins M.J."/>
            <person name="Karaoz U."/>
            <person name="Brodie E.L."/>
            <person name="Williams K.H."/>
            <person name="Hubbard S.S."/>
            <person name="Banfield J.F."/>
        </authorList>
    </citation>
    <scope>NUCLEOTIDE SEQUENCE [LARGE SCALE GENOMIC DNA]</scope>
</reference>
<evidence type="ECO:0000313" key="2">
    <source>
        <dbReference type="EMBL" id="OGZ43242.1"/>
    </source>
</evidence>
<dbReference type="SUPFAM" id="SSF51126">
    <property type="entry name" value="Pectin lyase-like"/>
    <property type="match status" value="1"/>
</dbReference>
<dbReference type="InterPro" id="IPR012334">
    <property type="entry name" value="Pectin_lyas_fold"/>
</dbReference>
<comment type="caution">
    <text evidence="2">The sequence shown here is derived from an EMBL/GenBank/DDBJ whole genome shotgun (WGS) entry which is preliminary data.</text>
</comment>
<dbReference type="Gene3D" id="2.160.20.10">
    <property type="entry name" value="Single-stranded right-handed beta-helix, Pectin lyase-like"/>
    <property type="match status" value="1"/>
</dbReference>
<dbReference type="InterPro" id="IPR014867">
    <property type="entry name" value="Spore_coat_CotH_CotH2/3/7"/>
</dbReference>
<proteinExistence type="predicted"/>
<dbReference type="Proteomes" id="UP000177480">
    <property type="component" value="Unassembled WGS sequence"/>
</dbReference>
<sequence length="769" mass="86518">MKRIAVAGTFILLVSFGVALVFTDYIADFTARLDIISYNPNPLVRHFAPAWRSLKKVIDIPYVIASMLYGGGQLPVYEIYTSRNDRSNLLNNLPDYPDESRLYEESKKTVKAEFRHNNYVTTDAKIRYRGKTSPHWSAVKKSWQVGLPAETPLDGRTAYRFMLPDDKGWVQPYLWAYLADRLNLMTPDVKPARVVLNNSDMGVYILLEGWEESFLENRRKPFGPIFAERDMPPDKENPAHNDLLRPEGLSKWQNRFDETMPAESFSQLAYLTALTANAPEQMFADEIFTILDKDQFFRWAFAALLSGRINQNNDENLNLYFNPATGKFESIFFDSIFVNITDSIDVGENRLLNRILRHEPFKADFEAFAGSYLEDPGFLPDGLAYYDEIANQIRPAAYRDTQKLTTSFEVASAIKKDRALFEHNFSALKSMIEHGGLALRFAEESYPLGEPFKTDAYASFIAINAARSEFLSKNPQFTAGADPTTIILLPGTHTFTRDVIVPTGLHLVIREGAHLLFSDSVSFISYSPINAPGTVSQPITMRPFFANDKWGVFAVINTGKEKNMFRHVRLQGGRDTTVNGIYFSGMLSLHAADFEFHDGFIEGAGADDGIHVVTGTARIGDSLFLDNSADHIDIDFAAKESLVAHNTFSYSENFIPDKNGDAIDLSFSDIKVLSNAVERCSDKGVSIGEISKPVIKENSIRNCQYGIAVKDQSVATIMNNRMEANEIAIGLYRKKPHFKEGGTAYLKDNIFIDNKQDSVADEYSRLIAY</sequence>
<dbReference type="InterPro" id="IPR039448">
    <property type="entry name" value="Beta_helix"/>
</dbReference>